<dbReference type="EMBL" id="EQ973213">
    <property type="protein sequence ID" value="EFR51705.1"/>
    <property type="molecule type" value="Genomic_DNA"/>
</dbReference>
<evidence type="ECO:0000313" key="3">
    <source>
        <dbReference type="Proteomes" id="UP000005101"/>
    </source>
</evidence>
<keyword evidence="1" id="KW-0812">Transmembrane</keyword>
<keyword evidence="1" id="KW-0472">Membrane</keyword>
<sequence>MVKTGCLVLGFLPSFSCAFSGGFSVLKRVSSIARQVVFWGLFFASQCFLFLISVCK</sequence>
<gene>
    <name evidence="2" type="ORF">BFAG_00399</name>
</gene>
<feature type="transmembrane region" description="Helical" evidence="1">
    <location>
        <begin position="36"/>
        <end position="55"/>
    </location>
</feature>
<organism evidence="2 3">
    <name type="scientific">Bacteroides fragilis 3_1_12</name>
    <dbReference type="NCBI Taxonomy" id="457424"/>
    <lineage>
        <taxon>Bacteria</taxon>
        <taxon>Pseudomonadati</taxon>
        <taxon>Bacteroidota</taxon>
        <taxon>Bacteroidia</taxon>
        <taxon>Bacteroidales</taxon>
        <taxon>Bacteroidaceae</taxon>
        <taxon>Bacteroides</taxon>
    </lineage>
</organism>
<evidence type="ECO:0000313" key="2">
    <source>
        <dbReference type="EMBL" id="EFR51705.1"/>
    </source>
</evidence>
<dbReference type="Proteomes" id="UP000005101">
    <property type="component" value="Unassembled WGS sequence"/>
</dbReference>
<reference evidence="2 3" key="1">
    <citation type="submission" date="2008-12" db="EMBL/GenBank/DDBJ databases">
        <title>Annotation of Bacteroides fragilis strain 3_1_12.</title>
        <authorList>
            <consortium name="The Broad Institute Genome Sequencing Platform"/>
            <person name="Ward D."/>
            <person name="Young S.K."/>
            <person name="Kodira C.D."/>
            <person name="Zeng Q."/>
            <person name="Koehrsen M."/>
            <person name="Alvarado L."/>
            <person name="Berlin A."/>
            <person name="Borenstein D."/>
            <person name="Chen Z."/>
            <person name="Engels R."/>
            <person name="Freedman E."/>
            <person name="Gellesch M."/>
            <person name="Goldberg J."/>
            <person name="Griggs A."/>
            <person name="Gujja S."/>
            <person name="Heiman D."/>
            <person name="Hepburn T."/>
            <person name="Howarth C."/>
            <person name="Jen D."/>
            <person name="Larson L."/>
            <person name="Lewis B."/>
            <person name="Mehta T."/>
            <person name="Park D."/>
            <person name="Pearson M."/>
            <person name="Roberts A."/>
            <person name="Saif S."/>
            <person name="Shea T."/>
            <person name="Shenoy N."/>
            <person name="Sisk P."/>
            <person name="Stolte C."/>
            <person name="Sykes S."/>
            <person name="Walk T."/>
            <person name="White J."/>
            <person name="Yandava C."/>
            <person name="Allen-Vercoe E."/>
            <person name="Strauss J."/>
            <person name="Ambrose C."/>
            <person name="Lander E."/>
            <person name="Nusbaum C."/>
            <person name="Galagan J."/>
            <person name="Birren B."/>
        </authorList>
    </citation>
    <scope>NUCLEOTIDE SEQUENCE [LARGE SCALE GENOMIC DNA]</scope>
    <source>
        <strain evidence="2 3">3_1_12</strain>
    </source>
</reference>
<proteinExistence type="predicted"/>
<accession>A0ABN0BFL7</accession>
<protein>
    <submittedName>
        <fullName evidence="2">Uncharacterized protein</fullName>
    </submittedName>
</protein>
<name>A0ABN0BFL7_BACFG</name>
<keyword evidence="3" id="KW-1185">Reference proteome</keyword>
<evidence type="ECO:0000256" key="1">
    <source>
        <dbReference type="SAM" id="Phobius"/>
    </source>
</evidence>
<keyword evidence="1" id="KW-1133">Transmembrane helix</keyword>